<keyword evidence="3" id="KW-1185">Reference proteome</keyword>
<keyword evidence="1" id="KW-0812">Transmembrane</keyword>
<evidence type="ECO:0000256" key="1">
    <source>
        <dbReference type="SAM" id="Phobius"/>
    </source>
</evidence>
<sequence>MSMNGAVHGPRRPTGRHLARNQRGVSLLEVMISVLILGIGLLGIAAMQALALRGGQGSLESSQAVMQTTSIAEAMRANRLNAGNYAMAMTCTAGSGGSLAQNDQAAWINALKSTIGVAGDTSTCGRIEALGNSRYRITVQWDDQRAGGSSTRQVATEVRI</sequence>
<protein>
    <submittedName>
        <fullName evidence="2">Pilus assembly protein PilV</fullName>
    </submittedName>
</protein>
<dbReference type="KEGG" id="sacz:AOT14_14170"/>
<proteinExistence type="predicted"/>
<dbReference type="NCBIfam" id="TIGR02532">
    <property type="entry name" value="IV_pilin_GFxxxE"/>
    <property type="match status" value="1"/>
</dbReference>
<dbReference type="PATRIC" id="fig|128780.6.peg.1430"/>
<evidence type="ECO:0000313" key="3">
    <source>
        <dbReference type="Proteomes" id="UP000061010"/>
    </source>
</evidence>
<dbReference type="InterPro" id="IPR012902">
    <property type="entry name" value="N_methyl_site"/>
</dbReference>
<organism evidence="2 3">
    <name type="scientific">Stenotrophomonas acidaminiphila</name>
    <dbReference type="NCBI Taxonomy" id="128780"/>
    <lineage>
        <taxon>Bacteria</taxon>
        <taxon>Pseudomonadati</taxon>
        <taxon>Pseudomonadota</taxon>
        <taxon>Gammaproteobacteria</taxon>
        <taxon>Lysobacterales</taxon>
        <taxon>Lysobacteraceae</taxon>
        <taxon>Stenotrophomonas</taxon>
    </lineage>
</organism>
<accession>A0A0S1AYB8</accession>
<keyword evidence="1" id="KW-1133">Transmembrane helix</keyword>
<keyword evidence="1" id="KW-0472">Membrane</keyword>
<dbReference type="RefSeq" id="WP_235499775.1">
    <property type="nucleotide sequence ID" value="NZ_DAMDNZ010000010.1"/>
</dbReference>
<dbReference type="PROSITE" id="PS00409">
    <property type="entry name" value="PROKAR_NTER_METHYL"/>
    <property type="match status" value="1"/>
</dbReference>
<feature type="transmembrane region" description="Helical" evidence="1">
    <location>
        <begin position="30"/>
        <end position="52"/>
    </location>
</feature>
<dbReference type="AlphaFoldDB" id="A0A0S1AYB8"/>
<reference evidence="2 3" key="1">
    <citation type="journal article" date="2015" name="Genome Announc.">
        <title>Complete Genome Sequencing of Stenotrophomonas acidaminiphila ZAC14D2_NAIMI4_2, a Multidrug-Resistant Strain Isolated from Sediments of a Polluted River in Mexico, Uncovers New Antibiotic Resistance Genes and a Novel Class-II Lasso Peptide Biosynthesis Gene Cluster.</title>
        <authorList>
            <person name="Vinuesa P."/>
            <person name="Ochoa-Sanchez L.E."/>
        </authorList>
    </citation>
    <scope>NUCLEOTIDE SEQUENCE [LARGE SCALE GENOMIC DNA]</scope>
    <source>
        <strain evidence="2 3">ZAC14D2_NAIMI4_2</strain>
    </source>
</reference>
<dbReference type="Proteomes" id="UP000061010">
    <property type="component" value="Chromosome"/>
</dbReference>
<dbReference type="EMBL" id="CP012900">
    <property type="protein sequence ID" value="ALJ27820.1"/>
    <property type="molecule type" value="Genomic_DNA"/>
</dbReference>
<dbReference type="Pfam" id="PF07963">
    <property type="entry name" value="N_methyl"/>
    <property type="match status" value="1"/>
</dbReference>
<gene>
    <name evidence="2" type="ORF">AOT14_14170</name>
</gene>
<evidence type="ECO:0000313" key="2">
    <source>
        <dbReference type="EMBL" id="ALJ27820.1"/>
    </source>
</evidence>
<name>A0A0S1AYB8_9GAMM</name>